<evidence type="ECO:0000313" key="9">
    <source>
        <dbReference type="EMBL" id="BCR03531.1"/>
    </source>
</evidence>
<dbReference type="NCBIfam" id="NF045670">
    <property type="entry name" value="quin_L_LdhH"/>
    <property type="match status" value="1"/>
</dbReference>
<accession>A0ABN6DU67</accession>
<keyword evidence="4" id="KW-0677">Repeat</keyword>
<keyword evidence="6" id="KW-0408">Iron</keyword>
<keyword evidence="7" id="KW-0411">Iron-sulfur</keyword>
<evidence type="ECO:0000259" key="8">
    <source>
        <dbReference type="PROSITE" id="PS51379"/>
    </source>
</evidence>
<dbReference type="InterPro" id="IPR054704">
    <property type="entry name" value="Quin_L_LdhH-like"/>
</dbReference>
<dbReference type="Pfam" id="PF02754">
    <property type="entry name" value="CCG"/>
    <property type="match status" value="2"/>
</dbReference>
<dbReference type="Gene3D" id="1.10.1060.10">
    <property type="entry name" value="Alpha-helical ferredoxin"/>
    <property type="match status" value="1"/>
</dbReference>
<dbReference type="InterPro" id="IPR017896">
    <property type="entry name" value="4Fe4S_Fe-S-bd"/>
</dbReference>
<dbReference type="EMBL" id="AP024355">
    <property type="protein sequence ID" value="BCR03531.1"/>
    <property type="molecule type" value="Genomic_DNA"/>
</dbReference>
<dbReference type="PANTHER" id="PTHR47153:SF2">
    <property type="entry name" value="LACTATE UTILIZATION PROTEIN B"/>
    <property type="match status" value="1"/>
</dbReference>
<dbReference type="Pfam" id="PF02589">
    <property type="entry name" value="LUD_dom"/>
    <property type="match status" value="1"/>
</dbReference>
<dbReference type="InterPro" id="IPR017900">
    <property type="entry name" value="4Fe4S_Fe_S_CS"/>
</dbReference>
<keyword evidence="5" id="KW-0249">Electron transport</keyword>
<dbReference type="Gene3D" id="3.40.50.10420">
    <property type="entry name" value="NagB/RpiA/CoA transferase-like"/>
    <property type="match status" value="1"/>
</dbReference>
<dbReference type="InterPro" id="IPR024185">
    <property type="entry name" value="FTHF_cligase-like_sf"/>
</dbReference>
<dbReference type="PANTHER" id="PTHR47153">
    <property type="entry name" value="LACTATE UTILIZATION PROTEIN B"/>
    <property type="match status" value="1"/>
</dbReference>
<keyword evidence="2" id="KW-0004">4Fe-4S</keyword>
<name>A0ABN6DU67_9BACT</name>
<dbReference type="InterPro" id="IPR003741">
    <property type="entry name" value="LUD_dom"/>
</dbReference>
<dbReference type="RefSeq" id="WP_221251001.1">
    <property type="nucleotide sequence ID" value="NZ_AP024355.1"/>
</dbReference>
<feature type="domain" description="4Fe-4S ferredoxin-type" evidence="8">
    <location>
        <begin position="299"/>
        <end position="321"/>
    </location>
</feature>
<dbReference type="InterPro" id="IPR004452">
    <property type="entry name" value="LutB/LldF"/>
</dbReference>
<dbReference type="PROSITE" id="PS00198">
    <property type="entry name" value="4FE4S_FER_1"/>
    <property type="match status" value="2"/>
</dbReference>
<dbReference type="SUPFAM" id="SSF100950">
    <property type="entry name" value="NagB/RpiA/CoA transferase-like"/>
    <property type="match status" value="1"/>
</dbReference>
<dbReference type="SUPFAM" id="SSF46548">
    <property type="entry name" value="alpha-helical ferredoxin"/>
    <property type="match status" value="1"/>
</dbReference>
<evidence type="ECO:0000256" key="3">
    <source>
        <dbReference type="ARBA" id="ARBA00022723"/>
    </source>
</evidence>
<feature type="domain" description="4Fe-4S ferredoxin-type" evidence="8">
    <location>
        <begin position="351"/>
        <end position="378"/>
    </location>
</feature>
<evidence type="ECO:0000256" key="4">
    <source>
        <dbReference type="ARBA" id="ARBA00022737"/>
    </source>
</evidence>
<dbReference type="Proteomes" id="UP001319827">
    <property type="component" value="Chromosome"/>
</dbReference>
<sequence>MNKERTRQYKQRIDAALAQPKLSEALHKFGDAYLISRQNAFAGLDFEALRGEIAEMKDQVRENRQELLEQFTRNAEAAGAKVFFARTAEEANAYIAELAREKGVTAVAKSKSMASEETHLNHALEHVGAKAVETDLGEWIIQLAGQRPSHMVMPAIHMFKEEVAELFGKVTGKQEPAEIAHLVQVAREQLRQAYFDAGMGITGANIAVAETGGIALVTNEGNARLASTLPKIHVALVGIEKLVPTLEDAAKVVRILPKNATGQLLTSYVTWIRGAVPCGEEQKELHIVLLDNGRSALAESPHCKDAMRCVRCGACANVCPVYQTVGGHVFGHIYIGAIGIILTAFFHGLDKAAEIVRACIGCRACVAICPSKIDLEGIILHLRSVVGDEEGIGTAKSIVFKKVMRNRKLFHSLVRAGSLLQKPVSKGERTIRHLPAYFSSFTEWRTLPTIAEKPLRDQFDSVAKKLDKPRYRVAMFGGCANDFIYPEMGVSLIKVLNHLGVEVYYPQEQNCCGIPALYSGDRETAVELAEQNVKAMLAENPDYIVTTCPTCTMALKRDFVEHLQDNPVWAQKAEELSAKTMDVSAFIVNVLGEAAAFQGKAAAEKVTYHDSCHLRRGAGVWQEPRELLTTSGKELVEMAHADRCCGFGGSYSFTSHPNISKQITRDKVEDIEKTGAATVAMDCPGCLIMLRGALEKRGLPVRAAHTVELLAEALEK</sequence>
<proteinExistence type="predicted"/>
<evidence type="ECO:0000256" key="1">
    <source>
        <dbReference type="ARBA" id="ARBA00022448"/>
    </source>
</evidence>
<organism evidence="9 10">
    <name type="scientific">Desulfuromonas versatilis</name>
    <dbReference type="NCBI Taxonomy" id="2802975"/>
    <lineage>
        <taxon>Bacteria</taxon>
        <taxon>Pseudomonadati</taxon>
        <taxon>Thermodesulfobacteriota</taxon>
        <taxon>Desulfuromonadia</taxon>
        <taxon>Desulfuromonadales</taxon>
        <taxon>Desulfuromonadaceae</taxon>
        <taxon>Desulfuromonas</taxon>
    </lineage>
</organism>
<keyword evidence="1" id="KW-0813">Transport</keyword>
<dbReference type="InterPro" id="IPR004017">
    <property type="entry name" value="Cys_rich_dom"/>
</dbReference>
<evidence type="ECO:0000256" key="6">
    <source>
        <dbReference type="ARBA" id="ARBA00023004"/>
    </source>
</evidence>
<keyword evidence="3" id="KW-0479">Metal-binding</keyword>
<reference evidence="9 10" key="2">
    <citation type="journal article" date="2021" name="Int. J. Syst. Evol. Microbiol.">
        <title>Isolation and Polyphasic Characterization of Desulfuromonas versatilis sp. Nov., an Electrogenic Bacteria Capable of Versatile Metabolism Isolated from a Graphene Oxide-Reducing Enrichment Culture.</title>
        <authorList>
            <person name="Xie L."/>
            <person name="Yoshida N."/>
            <person name="Ishii S."/>
            <person name="Meng L."/>
        </authorList>
    </citation>
    <scope>NUCLEOTIDE SEQUENCE [LARGE SCALE GENOMIC DNA]</scope>
    <source>
        <strain evidence="9 10">NIT-T3</strain>
    </source>
</reference>
<gene>
    <name evidence="9" type="ORF">DESUT3_06000</name>
</gene>
<evidence type="ECO:0000256" key="2">
    <source>
        <dbReference type="ARBA" id="ARBA00022485"/>
    </source>
</evidence>
<keyword evidence="10" id="KW-1185">Reference proteome</keyword>
<protein>
    <submittedName>
        <fullName evidence="9">(Fe-S)-binding protein</fullName>
    </submittedName>
</protein>
<evidence type="ECO:0000256" key="7">
    <source>
        <dbReference type="ARBA" id="ARBA00023014"/>
    </source>
</evidence>
<dbReference type="PROSITE" id="PS51379">
    <property type="entry name" value="4FE4S_FER_2"/>
    <property type="match status" value="2"/>
</dbReference>
<dbReference type="InterPro" id="IPR009051">
    <property type="entry name" value="Helical_ferredxn"/>
</dbReference>
<dbReference type="InterPro" id="IPR037171">
    <property type="entry name" value="NagB/RpiA_transferase-like"/>
</dbReference>
<evidence type="ECO:0000256" key="5">
    <source>
        <dbReference type="ARBA" id="ARBA00022982"/>
    </source>
</evidence>
<dbReference type="Pfam" id="PF13183">
    <property type="entry name" value="Fer4_8"/>
    <property type="match status" value="1"/>
</dbReference>
<reference evidence="9 10" key="1">
    <citation type="journal article" date="2016" name="C (Basel)">
        <title>Selective Growth of and Electricity Production by Marine Exoelectrogenic Bacteria in Self-Aggregated Hydrogel of Microbially Reduced Graphene Oxide.</title>
        <authorList>
            <person name="Yoshida N."/>
            <person name="Goto Y."/>
            <person name="Miyata Y."/>
        </authorList>
    </citation>
    <scope>NUCLEOTIDE SEQUENCE [LARGE SCALE GENOMIC DNA]</scope>
    <source>
        <strain evidence="9 10">NIT-T3</strain>
    </source>
</reference>
<evidence type="ECO:0000313" key="10">
    <source>
        <dbReference type="Proteomes" id="UP001319827"/>
    </source>
</evidence>